<evidence type="ECO:0000313" key="2">
    <source>
        <dbReference type="EMBL" id="NEW43434.1"/>
    </source>
</evidence>
<feature type="compositionally biased region" description="Basic and acidic residues" evidence="1">
    <location>
        <begin position="1"/>
        <end position="15"/>
    </location>
</feature>
<accession>A0A6P1D1L1</accession>
<evidence type="ECO:0000313" key="4">
    <source>
        <dbReference type="Proteomes" id="UP000468928"/>
    </source>
</evidence>
<keyword evidence="5" id="KW-1185">Reference proteome</keyword>
<dbReference type="EMBL" id="JAAGUZ010000005">
    <property type="protein sequence ID" value="NEW43434.1"/>
    <property type="molecule type" value="Genomic_DNA"/>
</dbReference>
<name>A0A6P1D1L1_9NOCA</name>
<evidence type="ECO:0000313" key="5">
    <source>
        <dbReference type="Proteomes" id="UP000470876"/>
    </source>
</evidence>
<feature type="compositionally biased region" description="Low complexity" evidence="1">
    <location>
        <begin position="16"/>
        <end position="27"/>
    </location>
</feature>
<dbReference type="Proteomes" id="UP000470876">
    <property type="component" value="Unassembled WGS sequence"/>
</dbReference>
<dbReference type="RefSeq" id="WP_163824872.1">
    <property type="nucleotide sequence ID" value="NZ_JAAGUX010000116.1"/>
</dbReference>
<organism evidence="2 4">
    <name type="scientific">Nocardia cyriacigeorgica</name>
    <dbReference type="NCBI Taxonomy" id="135487"/>
    <lineage>
        <taxon>Bacteria</taxon>
        <taxon>Bacillati</taxon>
        <taxon>Actinomycetota</taxon>
        <taxon>Actinomycetes</taxon>
        <taxon>Mycobacteriales</taxon>
        <taxon>Nocardiaceae</taxon>
        <taxon>Nocardia</taxon>
    </lineage>
</organism>
<sequence>MVLDHNSPEMRKQANAERAAAEPAYARSEGDPDWERDFEEMFGKAANRARGQWMRRIHDRKVNYTGIGDDRNTAGDYSDISAAKFDDTDIDGAGNVRRSGPKK</sequence>
<feature type="region of interest" description="Disordered" evidence="1">
    <location>
        <begin position="1"/>
        <end position="33"/>
    </location>
</feature>
<proteinExistence type="predicted"/>
<gene>
    <name evidence="2" type="ORF">GV789_03035</name>
    <name evidence="3" type="ORF">GV794_28610</name>
</gene>
<reference evidence="4 5" key="1">
    <citation type="submission" date="2020-01" db="EMBL/GenBank/DDBJ databases">
        <title>Genetics and antimicrobial susceptibilities of Nocardia species isolated from the soil; a comparison with species isolated from humans.</title>
        <authorList>
            <person name="Carrasco G."/>
            <person name="Monzon S."/>
            <person name="Sansegundo M."/>
            <person name="Garcia E."/>
            <person name="Garrido N."/>
            <person name="Medina M.J."/>
            <person name="Villalon P."/>
            <person name="Ramirez-Arocha A.C."/>
            <person name="Jimenez P."/>
            <person name="Cuesta I."/>
            <person name="Valdezate S."/>
        </authorList>
    </citation>
    <scope>NUCLEOTIDE SEQUENCE [LARGE SCALE GENOMIC DNA]</scope>
    <source>
        <strain evidence="2 4">CNM20110639</strain>
        <strain evidence="3 5">CNM20110649</strain>
    </source>
</reference>
<protein>
    <submittedName>
        <fullName evidence="2">Uncharacterized protein</fullName>
    </submittedName>
</protein>
<evidence type="ECO:0000256" key="1">
    <source>
        <dbReference type="SAM" id="MobiDB-lite"/>
    </source>
</evidence>
<comment type="caution">
    <text evidence="2">The sequence shown here is derived from an EMBL/GenBank/DDBJ whole genome shotgun (WGS) entry which is preliminary data.</text>
</comment>
<dbReference type="Proteomes" id="UP000468928">
    <property type="component" value="Unassembled WGS sequence"/>
</dbReference>
<evidence type="ECO:0000313" key="3">
    <source>
        <dbReference type="EMBL" id="NEW59556.1"/>
    </source>
</evidence>
<dbReference type="EMBL" id="JAAGUX010000116">
    <property type="protein sequence ID" value="NEW59556.1"/>
    <property type="molecule type" value="Genomic_DNA"/>
</dbReference>
<dbReference type="AlphaFoldDB" id="A0A6P1D1L1"/>